<dbReference type="SUPFAM" id="SSF48150">
    <property type="entry name" value="DNA-glycosylase"/>
    <property type="match status" value="1"/>
</dbReference>
<accession>A0A318KAV2</accession>
<dbReference type="AlphaFoldDB" id="A0A318KAV2"/>
<dbReference type="Proteomes" id="UP000247569">
    <property type="component" value="Unassembled WGS sequence"/>
</dbReference>
<gene>
    <name evidence="1" type="ORF">DFR70_12686</name>
</gene>
<comment type="caution">
    <text evidence="1">The sequence shown here is derived from an EMBL/GenBank/DDBJ whole genome shotgun (WGS) entry which is preliminary data.</text>
</comment>
<dbReference type="EMBL" id="QJKF01000026">
    <property type="protein sequence ID" value="PXX53965.1"/>
    <property type="molecule type" value="Genomic_DNA"/>
</dbReference>
<reference evidence="1 2" key="1">
    <citation type="submission" date="2018-05" db="EMBL/GenBank/DDBJ databases">
        <title>Genomic Encyclopedia of Type Strains, Phase IV (KMG-IV): sequencing the most valuable type-strain genomes for metagenomic binning, comparative biology and taxonomic classification.</title>
        <authorList>
            <person name="Goeker M."/>
        </authorList>
    </citation>
    <scope>NUCLEOTIDE SEQUENCE [LARGE SCALE GENOMIC DNA]</scope>
    <source>
        <strain evidence="1 2">DSM 44704</strain>
    </source>
</reference>
<dbReference type="RefSeq" id="WP_040742190.1">
    <property type="nucleotide sequence ID" value="NZ_QJKF01000026.1"/>
</dbReference>
<dbReference type="Gene3D" id="1.10.340.30">
    <property type="entry name" value="Hypothetical protein, domain 2"/>
    <property type="match status" value="1"/>
</dbReference>
<proteinExistence type="predicted"/>
<dbReference type="GO" id="GO:0003824">
    <property type="term" value="F:catalytic activity"/>
    <property type="evidence" value="ECO:0007669"/>
    <property type="project" value="InterPro"/>
</dbReference>
<protein>
    <submittedName>
        <fullName evidence="1">DNA-3-methyladenine glycosylase II</fullName>
    </submittedName>
</protein>
<name>A0A318KAV2_9NOCA</name>
<evidence type="ECO:0000313" key="1">
    <source>
        <dbReference type="EMBL" id="PXX53965.1"/>
    </source>
</evidence>
<keyword evidence="2" id="KW-1185">Reference proteome</keyword>
<dbReference type="InterPro" id="IPR011257">
    <property type="entry name" value="DNA_glycosylase"/>
</dbReference>
<sequence length="274" mass="29981">MTCTIMTDHLGWQRTEDRVVYRALPSGDDAVLFTLAFPAAGDGARDLQIHPGGEKSRTRCATVIPSCALAGPEDLVAPLRAAGTVIRVANPSLWDALATAIMRQVIQAGHARDRYIRFCTAYGQPASRDGLTAWLFPSPERILALSDNDFRRVGAAFPMPALRAAARAYLDHGEKWNETDAVDLVPLLQRVPRIGPWTAKAALADHTGDFALYPYTDLAVQTWARALNPDRKWPESPSAFKTAWEQIAGDHLSTWTLLTLAWGISHGKPARSTS</sequence>
<evidence type="ECO:0000313" key="2">
    <source>
        <dbReference type="Proteomes" id="UP000247569"/>
    </source>
</evidence>
<dbReference type="GO" id="GO:0006281">
    <property type="term" value="P:DNA repair"/>
    <property type="evidence" value="ECO:0007669"/>
    <property type="project" value="InterPro"/>
</dbReference>
<organism evidence="1 2">
    <name type="scientific">Nocardia tenerifensis</name>
    <dbReference type="NCBI Taxonomy" id="228006"/>
    <lineage>
        <taxon>Bacteria</taxon>
        <taxon>Bacillati</taxon>
        <taxon>Actinomycetota</taxon>
        <taxon>Actinomycetes</taxon>
        <taxon>Mycobacteriales</taxon>
        <taxon>Nocardiaceae</taxon>
        <taxon>Nocardia</taxon>
    </lineage>
</organism>